<accession>A0A835DA54</accession>
<dbReference type="OMA" id="SHTTHNE"/>
<feature type="region of interest" description="Disordered" evidence="2">
    <location>
        <begin position="1414"/>
        <end position="1433"/>
    </location>
</feature>
<dbReference type="InterPro" id="IPR017884">
    <property type="entry name" value="SANT_dom"/>
</dbReference>
<dbReference type="Proteomes" id="UP000655225">
    <property type="component" value="Unassembled WGS sequence"/>
</dbReference>
<feature type="compositionally biased region" description="Polar residues" evidence="2">
    <location>
        <begin position="354"/>
        <end position="372"/>
    </location>
</feature>
<proteinExistence type="predicted"/>
<feature type="compositionally biased region" description="Low complexity" evidence="2">
    <location>
        <begin position="330"/>
        <end position="348"/>
    </location>
</feature>
<feature type="coiled-coil region" evidence="1">
    <location>
        <begin position="550"/>
        <end position="577"/>
    </location>
</feature>
<evidence type="ECO:0000313" key="4">
    <source>
        <dbReference type="EMBL" id="KAF8396618.1"/>
    </source>
</evidence>
<reference evidence="4 5" key="1">
    <citation type="submission" date="2020-04" db="EMBL/GenBank/DDBJ databases">
        <title>Plant Genome Project.</title>
        <authorList>
            <person name="Zhang R.-G."/>
        </authorList>
    </citation>
    <scope>NUCLEOTIDE SEQUENCE [LARGE SCALE GENOMIC DNA]</scope>
    <source>
        <strain evidence="4">YNK0</strain>
        <tissue evidence="4">Leaf</tissue>
    </source>
</reference>
<dbReference type="Gene3D" id="1.20.58.1880">
    <property type="match status" value="1"/>
</dbReference>
<dbReference type="SUPFAM" id="SSF46689">
    <property type="entry name" value="Homeodomain-like"/>
    <property type="match status" value="2"/>
</dbReference>
<dbReference type="InterPro" id="IPR001005">
    <property type="entry name" value="SANT/Myb"/>
</dbReference>
<organism evidence="4 5">
    <name type="scientific">Tetracentron sinense</name>
    <name type="common">Spur-leaf</name>
    <dbReference type="NCBI Taxonomy" id="13715"/>
    <lineage>
        <taxon>Eukaryota</taxon>
        <taxon>Viridiplantae</taxon>
        <taxon>Streptophyta</taxon>
        <taxon>Embryophyta</taxon>
        <taxon>Tracheophyta</taxon>
        <taxon>Spermatophyta</taxon>
        <taxon>Magnoliopsida</taxon>
        <taxon>Trochodendrales</taxon>
        <taxon>Trochodendraceae</taxon>
        <taxon>Tetracentron</taxon>
    </lineage>
</organism>
<feature type="compositionally biased region" description="Basic and acidic residues" evidence="2">
    <location>
        <begin position="1640"/>
        <end position="1659"/>
    </location>
</feature>
<name>A0A835DA54_TETSI</name>
<feature type="compositionally biased region" description="Polar residues" evidence="2">
    <location>
        <begin position="1686"/>
        <end position="1695"/>
    </location>
</feature>
<feature type="domain" description="SANT" evidence="3">
    <location>
        <begin position="1141"/>
        <end position="1192"/>
    </location>
</feature>
<protein>
    <recommendedName>
        <fullName evidence="3">SANT domain-containing protein</fullName>
    </recommendedName>
</protein>
<evidence type="ECO:0000313" key="5">
    <source>
        <dbReference type="Proteomes" id="UP000655225"/>
    </source>
</evidence>
<dbReference type="PANTHER" id="PTHR47340">
    <property type="entry name" value="DUPLICATED HOMEODOMAIN-LIKE SUPERFAMILY PROTEIN"/>
    <property type="match status" value="1"/>
</dbReference>
<feature type="region of interest" description="Disordered" evidence="2">
    <location>
        <begin position="330"/>
        <end position="393"/>
    </location>
</feature>
<dbReference type="EMBL" id="JABCRI010000012">
    <property type="protein sequence ID" value="KAF8396618.1"/>
    <property type="molecule type" value="Genomic_DNA"/>
</dbReference>
<dbReference type="PANTHER" id="PTHR47340:SF1">
    <property type="entry name" value="DUPLICATED HOMEODOMAIN-LIKE SUPERFAMILY PROTEIN"/>
    <property type="match status" value="1"/>
</dbReference>
<sequence>MLDEKTPGAPIGAIDFEVTPSDVAGVARLVGSIAIYGDAAAGEVARDKTREDPPIVRLMIGAIGVAGGVFGAAKQHEEDKGWAQNVSKNLVRFLSLSSFDLSFETLKRLVFCGFETLAWLGIVVVADALGWSFMPPEPLPLDQKDFFKEKKLERSDSLGSVARWRVSHHGSRQFVRWGLDEFRRPSGHGKQGGCQIFSEEFAHGPTPSRSSERMLEDGSCPQSASPAEGKNGRNNSEMKVSFSQKEWKVPSLETGNAYARQHDMNAQRSVDDLLTYTSPHSDIENSWDQLHFKDQHDKMGAVDGLGTGHRFDRDHSLGSIAWKPLKWTRSSSLSSRGSSFSHSSGSKSIRADSNEANPELQTGEGTPAQSPSGDAIAGVTSAGPFEETFPRKKQRLGWGEGLAKYEKKKVDGPDEIIGNNGFLLCPGNTKTTHSLIPSVADKSPRVKVLSGCSSPATPSSVACSSSPGLEDKPLFKTENIDIDTSNLSGSSGHGFQNFPEGFSVNLEHLELNPITNLSSLLFELLQSDDASSGDSSFVRSTAMNKLLLLKQNILKVLDKTECEIESFENELKSLVSEPHCPTASNSLRVDCESKSCEEVEAASKVLPRPTPLQPFSSNDMLVEMPLKCNGTLVEVHDEVKDEDIDSPGTALSKLIEPLSLEKAVSDVVKHDECSIDFGMVGPTAPEGQCLVAYIEKKTPGLPDFGDENHLIEKGSSAHVSSNGSAPIDGGIHDLILASNKDSASRSSLVFNKLLPNDCTGIDIWGATSVSCKQDDTFIKEKFAMRKCSLRFKERVLTLKFRALQHLWKEDLRLLSARKYRAKSQKRFELNLRTSYAGNQKHRRSRFTSPGKMVFITGNLTLVPTAEVIDFTSKLLSDSQIKLYRNRLKMPPLILDEKERLSRFVTKNGLVEDPCAVENERVTINPWTPKEKEIFMEMLATFGKDFRKIASLLDHKTTADCIEFYYKNHKSESFEKIKEKLELKKQGRSFPTNTYMVTTGKKWNREVNSTSLDMLGAASVIAAHDDASVKTWQTCGGRSFLRRHYDSTISRSHDGIVERLSSFDILGNEREAAAADVLAGICGALSSEAVSSCVTSSIDPGEGCQEWKCQKLSSLTGRPLTPEVLQNFDGEETCSDDSCGELDSIDWTDEEKSIFIQALRSYGKDFAKISRCVRTRSRDQCKIFFSKARKCLGLDVIHPAVGNDGTPVSDANGGRSDTEDACVVEMDSTICSTLSCNKADVDFPSPVVNINREASRHAGANHMLTDREKNWNGRLDHEVVETGVKTVVPDDCQAEVKPVLMFDGGNNLVNGIDGKFGATPEVLQADATLSCHKPVQLHGTAVLLDDVETAKDPVTNQTVTSAEESISARGQVCLAQSRSNATVELKAVPGDSAEGLKIEPEGLKIEPEGHKLLVPQNGLDDEQDAKRGADTSIRSSGSYSFLPDSDIKGNVSHLAADASGHLGFRLTPNYQQMSLDLRPSIQKPQIISWKQQEICPVTVGSILRDSSVIQYEDHLRQAKSSSTLNFKVHGNTQHQKSVGTDVNHQYLLGLHSLNHVGSPQILRGYPVQILNQKEMNRDTDSIRRDKPIVVQNVSKLNRNSQSNQYFVQDLCREKCSGSKPPHSVTELPLLSKSQEQSLSDPRPHSRSSFEMEEHSSKTGDVKLFGQILSNPLPLPKSGPSIHENDDQGTSPKLNNRSFNLKFTGDHGTNGTLVPSKLDPSNYSGPEEFSMRSCGFWDGNGTQTGLSLSDSDILLAKYPAASVGFSTSLCGVELQPLPAVVKRNDRNLGVMSAIQARDVSGNRGLLPDYQVNGTKVQPYTPDVRQHEMFSEQQKRNGLETVSGFQQQGRGTVGTNVAARESTGVSDPVAAIKMHFAQAGSFREEESWRGKGDINR</sequence>
<evidence type="ECO:0000256" key="1">
    <source>
        <dbReference type="SAM" id="Coils"/>
    </source>
</evidence>
<evidence type="ECO:0000259" key="3">
    <source>
        <dbReference type="PROSITE" id="PS51293"/>
    </source>
</evidence>
<evidence type="ECO:0000256" key="2">
    <source>
        <dbReference type="SAM" id="MobiDB-lite"/>
    </source>
</evidence>
<dbReference type="PROSITE" id="PS51293">
    <property type="entry name" value="SANT"/>
    <property type="match status" value="2"/>
</dbReference>
<feature type="region of interest" description="Disordered" evidence="2">
    <location>
        <begin position="200"/>
        <end position="244"/>
    </location>
</feature>
<feature type="region of interest" description="Disordered" evidence="2">
    <location>
        <begin position="1616"/>
        <end position="1695"/>
    </location>
</feature>
<dbReference type="InterPro" id="IPR009057">
    <property type="entry name" value="Homeodomain-like_sf"/>
</dbReference>
<feature type="domain" description="SANT" evidence="3">
    <location>
        <begin position="921"/>
        <end position="972"/>
    </location>
</feature>
<dbReference type="Pfam" id="PF00249">
    <property type="entry name" value="Myb_DNA-binding"/>
    <property type="match status" value="2"/>
</dbReference>
<dbReference type="Gene3D" id="1.10.10.60">
    <property type="entry name" value="Homeodomain-like"/>
    <property type="match status" value="1"/>
</dbReference>
<keyword evidence="1" id="KW-0175">Coiled coil</keyword>
<dbReference type="CDD" id="cd00167">
    <property type="entry name" value="SANT"/>
    <property type="match status" value="1"/>
</dbReference>
<keyword evidence="5" id="KW-1185">Reference proteome</keyword>
<dbReference type="OrthoDB" id="10258692at2759"/>
<gene>
    <name evidence="4" type="ORF">HHK36_018242</name>
</gene>
<dbReference type="SMART" id="SM00717">
    <property type="entry name" value="SANT"/>
    <property type="match status" value="2"/>
</dbReference>
<feature type="compositionally biased region" description="Polar residues" evidence="2">
    <location>
        <begin position="232"/>
        <end position="244"/>
    </location>
</feature>
<comment type="caution">
    <text evidence="4">The sequence shown here is derived from an EMBL/GenBank/DDBJ whole genome shotgun (WGS) entry which is preliminary data.</text>
</comment>